<protein>
    <submittedName>
        <fullName evidence="4">Sulfurtransferase</fullName>
        <ecNumber evidence="4">2.8.1.-</ecNumber>
    </submittedName>
</protein>
<dbReference type="InterPro" id="IPR045078">
    <property type="entry name" value="TST/MPST-like"/>
</dbReference>
<dbReference type="Gene3D" id="3.40.250.10">
    <property type="entry name" value="Rhodanese-like domain"/>
    <property type="match status" value="2"/>
</dbReference>
<sequence length="277" mass="31036">MLLSPLKKPLVSVNWLHNHLDASNLIVLDATIPKVSELDDVVHKKEVIPNTLFFNLKQKFSDVSAPFPTTFPTLEQFQHEAQQLGIQQNSTLVVYDDNGIYSSARVWWLFKAFGFHNVSVLNGGLPAWKTAGFEVLNNYESVKSIGDFQAEKPQNHMVFFDDMQQNVQLNQRLVVDARSELRFESLVREPRVGLRRGSIPSSVNIPYESLLDSGIMKSESELRTIFSKIAKPHDALTFSCGSGITACVLALGAELAGYHNLVIYDGSWTEWGSLIPE</sequence>
<dbReference type="InterPro" id="IPR001763">
    <property type="entry name" value="Rhodanese-like_dom"/>
</dbReference>
<reference evidence="5" key="1">
    <citation type="journal article" date="2019" name="Int. J. Syst. Evol. Microbiol.">
        <title>The Global Catalogue of Microorganisms (GCM) 10K type strain sequencing project: providing services to taxonomists for standard genome sequencing and annotation.</title>
        <authorList>
            <consortium name="The Broad Institute Genomics Platform"/>
            <consortium name="The Broad Institute Genome Sequencing Center for Infectious Disease"/>
            <person name="Wu L."/>
            <person name="Ma J."/>
        </authorList>
    </citation>
    <scope>NUCLEOTIDE SEQUENCE [LARGE SCALE GENOMIC DNA]</scope>
    <source>
        <strain evidence="5">JCM 17978</strain>
    </source>
</reference>
<evidence type="ECO:0000256" key="2">
    <source>
        <dbReference type="ARBA" id="ARBA00022737"/>
    </source>
</evidence>
<feature type="domain" description="Rhodanese" evidence="3">
    <location>
        <begin position="21"/>
        <end position="137"/>
    </location>
</feature>
<evidence type="ECO:0000313" key="4">
    <source>
        <dbReference type="EMBL" id="MFC5195195.1"/>
    </source>
</evidence>
<dbReference type="RefSeq" id="WP_376859837.1">
    <property type="nucleotide sequence ID" value="NZ_JBHSLA010000002.1"/>
</dbReference>
<dbReference type="EMBL" id="JBHSLA010000002">
    <property type="protein sequence ID" value="MFC5195195.1"/>
    <property type="molecule type" value="Genomic_DNA"/>
</dbReference>
<dbReference type="CDD" id="cd01449">
    <property type="entry name" value="TST_Repeat_2"/>
    <property type="match status" value="1"/>
</dbReference>
<evidence type="ECO:0000259" key="3">
    <source>
        <dbReference type="PROSITE" id="PS50206"/>
    </source>
</evidence>
<dbReference type="Pfam" id="PF00581">
    <property type="entry name" value="Rhodanese"/>
    <property type="match status" value="2"/>
</dbReference>
<dbReference type="Proteomes" id="UP001596162">
    <property type="component" value="Unassembled WGS sequence"/>
</dbReference>
<dbReference type="PANTHER" id="PTHR11364">
    <property type="entry name" value="THIOSULFATE SULFERTANSFERASE"/>
    <property type="match status" value="1"/>
</dbReference>
<gene>
    <name evidence="4" type="ORF">ACFPH8_07605</name>
</gene>
<feature type="domain" description="Rhodanese" evidence="3">
    <location>
        <begin position="168"/>
        <end position="276"/>
    </location>
</feature>
<dbReference type="SMART" id="SM00450">
    <property type="entry name" value="RHOD"/>
    <property type="match status" value="2"/>
</dbReference>
<dbReference type="InterPro" id="IPR036873">
    <property type="entry name" value="Rhodanese-like_dom_sf"/>
</dbReference>
<dbReference type="GO" id="GO:0016740">
    <property type="term" value="F:transferase activity"/>
    <property type="evidence" value="ECO:0007669"/>
    <property type="project" value="UniProtKB-KW"/>
</dbReference>
<proteinExistence type="predicted"/>
<evidence type="ECO:0000256" key="1">
    <source>
        <dbReference type="ARBA" id="ARBA00022679"/>
    </source>
</evidence>
<evidence type="ECO:0000313" key="5">
    <source>
        <dbReference type="Proteomes" id="UP001596162"/>
    </source>
</evidence>
<keyword evidence="2" id="KW-0677">Repeat</keyword>
<dbReference type="PANTHER" id="PTHR11364:SF27">
    <property type="entry name" value="SULFURTRANSFERASE"/>
    <property type="match status" value="1"/>
</dbReference>
<accession>A0ABW0C6C0</accession>
<keyword evidence="1 4" id="KW-0808">Transferase</keyword>
<dbReference type="EC" id="2.8.1.-" evidence="4"/>
<name>A0ABW0C6C0_9FLAO</name>
<keyword evidence="5" id="KW-1185">Reference proteome</keyword>
<dbReference type="SUPFAM" id="SSF52821">
    <property type="entry name" value="Rhodanese/Cell cycle control phosphatase"/>
    <property type="match status" value="2"/>
</dbReference>
<dbReference type="CDD" id="cd01448">
    <property type="entry name" value="TST_Repeat_1"/>
    <property type="match status" value="1"/>
</dbReference>
<organism evidence="4 5">
    <name type="scientific">Bizionia hallyeonensis</name>
    <dbReference type="NCBI Taxonomy" id="1123757"/>
    <lineage>
        <taxon>Bacteria</taxon>
        <taxon>Pseudomonadati</taxon>
        <taxon>Bacteroidota</taxon>
        <taxon>Flavobacteriia</taxon>
        <taxon>Flavobacteriales</taxon>
        <taxon>Flavobacteriaceae</taxon>
        <taxon>Bizionia</taxon>
    </lineage>
</organism>
<dbReference type="PROSITE" id="PS50206">
    <property type="entry name" value="RHODANESE_3"/>
    <property type="match status" value="2"/>
</dbReference>
<comment type="caution">
    <text evidence="4">The sequence shown here is derived from an EMBL/GenBank/DDBJ whole genome shotgun (WGS) entry which is preliminary data.</text>
</comment>